<feature type="domain" description="Histidine kinase" evidence="10">
    <location>
        <begin position="372"/>
        <end position="581"/>
    </location>
</feature>
<feature type="transmembrane region" description="Helical" evidence="9">
    <location>
        <begin position="249"/>
        <end position="266"/>
    </location>
</feature>
<evidence type="ECO:0000313" key="11">
    <source>
        <dbReference type="EMBL" id="BDU76066.1"/>
    </source>
</evidence>
<evidence type="ECO:0000313" key="12">
    <source>
        <dbReference type="Proteomes" id="UP001228113"/>
    </source>
</evidence>
<keyword evidence="6" id="KW-0418">Kinase</keyword>
<dbReference type="PRINTS" id="PR00344">
    <property type="entry name" value="BCTRLSENSOR"/>
</dbReference>
<evidence type="ECO:0000256" key="9">
    <source>
        <dbReference type="SAM" id="Phobius"/>
    </source>
</evidence>
<protein>
    <recommendedName>
        <fullName evidence="2">histidine kinase</fullName>
        <ecNumber evidence="2">2.7.13.3</ecNumber>
    </recommendedName>
</protein>
<dbReference type="SMART" id="SM00388">
    <property type="entry name" value="HisKA"/>
    <property type="match status" value="1"/>
</dbReference>
<name>A0AA48H240_9BACT</name>
<dbReference type="Pfam" id="PF02518">
    <property type="entry name" value="HATPase_c"/>
    <property type="match status" value="1"/>
</dbReference>
<keyword evidence="8" id="KW-0902">Two-component regulatory system</keyword>
<organism evidence="11 12">
    <name type="scientific">Mesoterricola sediminis</name>
    <dbReference type="NCBI Taxonomy" id="2927980"/>
    <lineage>
        <taxon>Bacteria</taxon>
        <taxon>Pseudomonadati</taxon>
        <taxon>Acidobacteriota</taxon>
        <taxon>Holophagae</taxon>
        <taxon>Holophagales</taxon>
        <taxon>Holophagaceae</taxon>
        <taxon>Mesoterricola</taxon>
    </lineage>
</organism>
<dbReference type="Gene3D" id="1.10.287.130">
    <property type="match status" value="1"/>
</dbReference>
<dbReference type="Pfam" id="PF00512">
    <property type="entry name" value="HisKA"/>
    <property type="match status" value="1"/>
</dbReference>
<dbReference type="Proteomes" id="UP001228113">
    <property type="component" value="Chromosome"/>
</dbReference>
<evidence type="ECO:0000256" key="1">
    <source>
        <dbReference type="ARBA" id="ARBA00000085"/>
    </source>
</evidence>
<dbReference type="PANTHER" id="PTHR43065:SF10">
    <property type="entry name" value="PEROXIDE STRESS-ACTIVATED HISTIDINE KINASE MAK3"/>
    <property type="match status" value="1"/>
</dbReference>
<feature type="transmembrane region" description="Helical" evidence="9">
    <location>
        <begin position="176"/>
        <end position="198"/>
    </location>
</feature>
<evidence type="ECO:0000256" key="8">
    <source>
        <dbReference type="ARBA" id="ARBA00023012"/>
    </source>
</evidence>
<accession>A0AA48H240</accession>
<dbReference type="InterPro" id="IPR003594">
    <property type="entry name" value="HATPase_dom"/>
</dbReference>
<feature type="transmembrane region" description="Helical" evidence="9">
    <location>
        <begin position="286"/>
        <end position="303"/>
    </location>
</feature>
<dbReference type="PANTHER" id="PTHR43065">
    <property type="entry name" value="SENSOR HISTIDINE KINASE"/>
    <property type="match status" value="1"/>
</dbReference>
<dbReference type="GO" id="GO:0000155">
    <property type="term" value="F:phosphorelay sensor kinase activity"/>
    <property type="evidence" value="ECO:0007669"/>
    <property type="project" value="InterPro"/>
</dbReference>
<feature type="transmembrane region" description="Helical" evidence="9">
    <location>
        <begin position="309"/>
        <end position="327"/>
    </location>
</feature>
<keyword evidence="9" id="KW-1133">Transmembrane helix</keyword>
<dbReference type="EC" id="2.7.13.3" evidence="2"/>
<dbReference type="KEGG" id="msea:METESE_10240"/>
<keyword evidence="12" id="KW-1185">Reference proteome</keyword>
<dbReference type="InterPro" id="IPR004358">
    <property type="entry name" value="Sig_transdc_His_kin-like_C"/>
</dbReference>
<dbReference type="InterPro" id="IPR003661">
    <property type="entry name" value="HisK_dim/P_dom"/>
</dbReference>
<evidence type="ECO:0000256" key="4">
    <source>
        <dbReference type="ARBA" id="ARBA00022679"/>
    </source>
</evidence>
<feature type="transmembrane region" description="Helical" evidence="9">
    <location>
        <begin position="118"/>
        <end position="138"/>
    </location>
</feature>
<evidence type="ECO:0000256" key="3">
    <source>
        <dbReference type="ARBA" id="ARBA00022553"/>
    </source>
</evidence>
<keyword evidence="5" id="KW-0547">Nucleotide-binding</keyword>
<keyword evidence="7" id="KW-0067">ATP-binding</keyword>
<dbReference type="AlphaFoldDB" id="A0AA48H240"/>
<feature type="transmembrane region" description="Helical" evidence="9">
    <location>
        <begin position="78"/>
        <end position="98"/>
    </location>
</feature>
<evidence type="ECO:0000256" key="7">
    <source>
        <dbReference type="ARBA" id="ARBA00022840"/>
    </source>
</evidence>
<feature type="transmembrane region" description="Helical" evidence="9">
    <location>
        <begin position="210"/>
        <end position="229"/>
    </location>
</feature>
<keyword evidence="9" id="KW-0472">Membrane</keyword>
<dbReference type="Gene3D" id="3.30.565.10">
    <property type="entry name" value="Histidine kinase-like ATPase, C-terminal domain"/>
    <property type="match status" value="1"/>
</dbReference>
<dbReference type="RefSeq" id="WP_279342252.1">
    <property type="nucleotide sequence ID" value="NZ_AP027081.1"/>
</dbReference>
<dbReference type="SUPFAM" id="SSF47384">
    <property type="entry name" value="Homodimeric domain of signal transducing histidine kinase"/>
    <property type="match status" value="1"/>
</dbReference>
<comment type="catalytic activity">
    <reaction evidence="1">
        <text>ATP + protein L-histidine = ADP + protein N-phospho-L-histidine.</text>
        <dbReference type="EC" id="2.7.13.3"/>
    </reaction>
</comment>
<keyword evidence="9" id="KW-0812">Transmembrane</keyword>
<dbReference type="InterPro" id="IPR036890">
    <property type="entry name" value="HATPase_C_sf"/>
</dbReference>
<dbReference type="InterPro" id="IPR036097">
    <property type="entry name" value="HisK_dim/P_sf"/>
</dbReference>
<dbReference type="SUPFAM" id="SSF55874">
    <property type="entry name" value="ATPase domain of HSP90 chaperone/DNA topoisomerase II/histidine kinase"/>
    <property type="match status" value="1"/>
</dbReference>
<keyword evidence="4" id="KW-0808">Transferase</keyword>
<evidence type="ECO:0000256" key="5">
    <source>
        <dbReference type="ARBA" id="ARBA00022741"/>
    </source>
</evidence>
<keyword evidence="3" id="KW-0597">Phosphoprotein</keyword>
<dbReference type="GO" id="GO:0005524">
    <property type="term" value="F:ATP binding"/>
    <property type="evidence" value="ECO:0007669"/>
    <property type="project" value="UniProtKB-KW"/>
</dbReference>
<dbReference type="EMBL" id="AP027081">
    <property type="protein sequence ID" value="BDU76066.1"/>
    <property type="molecule type" value="Genomic_DNA"/>
</dbReference>
<feature type="transmembrane region" description="Helical" evidence="9">
    <location>
        <begin position="150"/>
        <end position="170"/>
    </location>
</feature>
<gene>
    <name evidence="11" type="ORF">METESE_10240</name>
</gene>
<evidence type="ECO:0000256" key="6">
    <source>
        <dbReference type="ARBA" id="ARBA00022777"/>
    </source>
</evidence>
<reference evidence="11" key="1">
    <citation type="journal article" date="2023" name="Int. J. Syst. Evol. Microbiol.">
        <title>Mesoterricola silvestris gen. nov., sp. nov., Mesoterricola sediminis sp. nov., Geothrix oryzae sp. nov., Geothrix edaphica sp. nov., Geothrix rubra sp. nov., and Geothrix limicola sp. nov., six novel members of Acidobacteriota isolated from soils.</title>
        <authorList>
            <person name="Itoh H."/>
            <person name="Sugisawa Y."/>
            <person name="Mise K."/>
            <person name="Xu Z."/>
            <person name="Kuniyasu M."/>
            <person name="Ushijima N."/>
            <person name="Kawano K."/>
            <person name="Kobayashi E."/>
            <person name="Shiratori Y."/>
            <person name="Masuda Y."/>
            <person name="Senoo K."/>
        </authorList>
    </citation>
    <scope>NUCLEOTIDE SEQUENCE</scope>
    <source>
        <strain evidence="11">W786</strain>
    </source>
</reference>
<evidence type="ECO:0000256" key="2">
    <source>
        <dbReference type="ARBA" id="ARBA00012438"/>
    </source>
</evidence>
<dbReference type="InterPro" id="IPR005467">
    <property type="entry name" value="His_kinase_dom"/>
</dbReference>
<dbReference type="SMART" id="SM00387">
    <property type="entry name" value="HATPase_c"/>
    <property type="match status" value="1"/>
</dbReference>
<sequence>MTDAAPPSPAPATAPWTRITLLAGLWLASATGVEALTHHPEWGRAAVLVDDGTRAVLAWAAFQGLSARARLAPRAFGPFLRAFAWAMAILGATTVYLIVTHDLLRLPAPIPTLRHGGYMAATCVLALGLLRLPVVSLLATHRLQAFLDGLLISASIFFIAWATCLHRLVAEHGATGSLYALTLVHPFLSTALGAIWVVQEHRIHDGRLGLPGSFVRWGLAILVAWWPLYAVGNIQGWYRTLGPSERMDAFFGLGLLCFAFAGLWPLRPQVEEAPSRNRRHATLLPYALAAVAMGFAAWLYVSGHPYDPVMVATGALMALVLTFRQFLAVRDLNALSRTLETRVAERTAELAHSQQELLRSQRARLVAAMAAGFSHDFKNLLGIIRNWAERLSEEATTPDQERGLRTIQDATDRALGLVQDILAAGRVQDLAPRTFDLGDFLRERSGRLEGMLGGRGRLALDLEAGELPVHMDPDKLDLALANLASNAADAMASRGTLTLRARRDPVEAFSILEVADDGSGIPAGDLERIFEPFFTTKAIGKGTGLGLSSVQGTVLQSGGTMTVRSVVGAGTVFTLRLPQVPA</sequence>
<evidence type="ECO:0000259" key="10">
    <source>
        <dbReference type="PROSITE" id="PS50109"/>
    </source>
</evidence>
<dbReference type="PROSITE" id="PS50109">
    <property type="entry name" value="HIS_KIN"/>
    <property type="match status" value="1"/>
</dbReference>
<proteinExistence type="predicted"/>